<dbReference type="Proteomes" id="UP000322667">
    <property type="component" value="Chromosome D05"/>
</dbReference>
<accession>A0A5D2L0G0</accession>
<protein>
    <submittedName>
        <fullName evidence="1">Uncharacterized protein</fullName>
    </submittedName>
</protein>
<dbReference type="AlphaFoldDB" id="A0A5D2L0G0"/>
<dbReference type="EMBL" id="CM017627">
    <property type="protein sequence ID" value="TYH72817.1"/>
    <property type="molecule type" value="Genomic_DNA"/>
</dbReference>
<sequence length="118" mass="13826">MSLKSRPHYKSLIISNNEACYCSFLAIDNPASTLIFNRRRPFYHGSRLGMLQILNTITIFQPKTPNEGNNFLQTLHLSFMYKFISREPNRPDSNSNYTFLVLFKILQQPTQPLIKIYH</sequence>
<reference evidence="1 2" key="1">
    <citation type="submission" date="2019-07" db="EMBL/GenBank/DDBJ databases">
        <title>WGS assembly of Gossypium tomentosum.</title>
        <authorList>
            <person name="Chen Z.J."/>
            <person name="Sreedasyam A."/>
            <person name="Ando A."/>
            <person name="Song Q."/>
            <person name="De L."/>
            <person name="Hulse-Kemp A."/>
            <person name="Ding M."/>
            <person name="Ye W."/>
            <person name="Kirkbride R."/>
            <person name="Jenkins J."/>
            <person name="Plott C."/>
            <person name="Lovell J."/>
            <person name="Lin Y.-M."/>
            <person name="Vaughn R."/>
            <person name="Liu B."/>
            <person name="Li W."/>
            <person name="Simpson S."/>
            <person name="Scheffler B."/>
            <person name="Saski C."/>
            <person name="Grover C."/>
            <person name="Hu G."/>
            <person name="Conover J."/>
            <person name="Carlson J."/>
            <person name="Shu S."/>
            <person name="Boston L."/>
            <person name="Williams M."/>
            <person name="Peterson D."/>
            <person name="Mcgee K."/>
            <person name="Jones D."/>
            <person name="Wendel J."/>
            <person name="Stelly D."/>
            <person name="Grimwood J."/>
            <person name="Schmutz J."/>
        </authorList>
    </citation>
    <scope>NUCLEOTIDE SEQUENCE [LARGE SCALE GENOMIC DNA]</scope>
    <source>
        <strain evidence="1">7179.01</strain>
    </source>
</reference>
<evidence type="ECO:0000313" key="1">
    <source>
        <dbReference type="EMBL" id="TYH72817.1"/>
    </source>
</evidence>
<gene>
    <name evidence="1" type="ORF">ES332_D05G282000v1</name>
</gene>
<name>A0A5D2L0G0_GOSTO</name>
<keyword evidence="2" id="KW-1185">Reference proteome</keyword>
<proteinExistence type="predicted"/>
<evidence type="ECO:0000313" key="2">
    <source>
        <dbReference type="Proteomes" id="UP000322667"/>
    </source>
</evidence>
<organism evidence="1 2">
    <name type="scientific">Gossypium tomentosum</name>
    <name type="common">Hawaiian cotton</name>
    <name type="synonym">Gossypium sandvicense</name>
    <dbReference type="NCBI Taxonomy" id="34277"/>
    <lineage>
        <taxon>Eukaryota</taxon>
        <taxon>Viridiplantae</taxon>
        <taxon>Streptophyta</taxon>
        <taxon>Embryophyta</taxon>
        <taxon>Tracheophyta</taxon>
        <taxon>Spermatophyta</taxon>
        <taxon>Magnoliopsida</taxon>
        <taxon>eudicotyledons</taxon>
        <taxon>Gunneridae</taxon>
        <taxon>Pentapetalae</taxon>
        <taxon>rosids</taxon>
        <taxon>malvids</taxon>
        <taxon>Malvales</taxon>
        <taxon>Malvaceae</taxon>
        <taxon>Malvoideae</taxon>
        <taxon>Gossypium</taxon>
    </lineage>
</organism>